<name>A0A2X0MPX5_9BASI</name>
<feature type="compositionally biased region" description="Basic and acidic residues" evidence="1">
    <location>
        <begin position="373"/>
        <end position="383"/>
    </location>
</feature>
<gene>
    <name evidence="3" type="primary">BQ5605_C023g09631</name>
    <name evidence="3" type="ORF">BQ5605_C023G09631</name>
</gene>
<evidence type="ECO:0000313" key="3">
    <source>
        <dbReference type="EMBL" id="SGZ23761.1"/>
    </source>
</evidence>
<feature type="region of interest" description="Disordered" evidence="1">
    <location>
        <begin position="15"/>
        <end position="83"/>
    </location>
</feature>
<feature type="transmembrane region" description="Helical" evidence="2">
    <location>
        <begin position="141"/>
        <end position="163"/>
    </location>
</feature>
<dbReference type="Proteomes" id="UP000249464">
    <property type="component" value="Unassembled WGS sequence"/>
</dbReference>
<feature type="compositionally biased region" description="Low complexity" evidence="1">
    <location>
        <begin position="73"/>
        <end position="83"/>
    </location>
</feature>
<accession>A0A2X0MPX5</accession>
<evidence type="ECO:0000256" key="2">
    <source>
        <dbReference type="SAM" id="Phobius"/>
    </source>
</evidence>
<proteinExistence type="predicted"/>
<keyword evidence="2" id="KW-1133">Transmembrane helix</keyword>
<keyword evidence="2" id="KW-0472">Membrane</keyword>
<keyword evidence="2" id="KW-0812">Transmembrane</keyword>
<evidence type="ECO:0000256" key="1">
    <source>
        <dbReference type="SAM" id="MobiDB-lite"/>
    </source>
</evidence>
<dbReference type="EMBL" id="FQNC01000085">
    <property type="protein sequence ID" value="SGZ23761.1"/>
    <property type="molecule type" value="Genomic_DNA"/>
</dbReference>
<evidence type="ECO:0000313" key="4">
    <source>
        <dbReference type="Proteomes" id="UP000249464"/>
    </source>
</evidence>
<keyword evidence="4" id="KW-1185">Reference proteome</keyword>
<feature type="region of interest" description="Disordered" evidence="1">
    <location>
        <begin position="367"/>
        <end position="386"/>
    </location>
</feature>
<organism evidence="3 4">
    <name type="scientific">Microbotryum silenes-dioicae</name>
    <dbReference type="NCBI Taxonomy" id="796604"/>
    <lineage>
        <taxon>Eukaryota</taxon>
        <taxon>Fungi</taxon>
        <taxon>Dikarya</taxon>
        <taxon>Basidiomycota</taxon>
        <taxon>Pucciniomycotina</taxon>
        <taxon>Microbotryomycetes</taxon>
        <taxon>Microbotryales</taxon>
        <taxon>Microbotryaceae</taxon>
        <taxon>Microbotryum</taxon>
    </lineage>
</organism>
<dbReference type="AlphaFoldDB" id="A0A2X0MPX5"/>
<protein>
    <submittedName>
        <fullName evidence="3">BQ5605_C023g09631 protein</fullName>
    </submittedName>
</protein>
<sequence length="409" mass="45042">MSYLNHYDPHAPSDPYYAPQAYHNPYATHPPAQVHHQHADSTFSDASFVGRGHPIPGGRNQHDATTTYPPRAPAQGATTATAGDDAFEYEKGFNTVTRGSIAAQMAAEGQIPKKEGLRQWRTDEHKGTFTRGGKGRACCRVVCCIVLMFIIILVGVVTSFLLWTRPPAVSFNGIELPSNGQEVTVTGDGFLINFKLKVSIGVLNPNFCSYSVFGVTFDRIQADAYHPLKPSTAFGGGTLDGVEIKKDSNTTIRFPFDVNYTTAYDLDLVVLRDIATRCGFYNTSSSVSNTEITVNYKIRLTFKVVGIKISPSFSSSTSLACPLSQSSHPLIFVSPPPPPQKTNSGHLGPLVRTRPVEQQEELYQRGYSVETGRGGEQEEERYQRGYSTGYRDEHTTQLNLMSKPTPLRY</sequence>
<dbReference type="STRING" id="796604.A0A2X0MPX5"/>
<reference evidence="3 4" key="1">
    <citation type="submission" date="2016-11" db="EMBL/GenBank/DDBJ databases">
        <authorList>
            <person name="Jaros S."/>
            <person name="Januszkiewicz K."/>
            <person name="Wedrychowicz H."/>
        </authorList>
    </citation>
    <scope>NUCLEOTIDE SEQUENCE [LARGE SCALE GENOMIC DNA]</scope>
</reference>